<evidence type="ECO:0000313" key="3">
    <source>
        <dbReference type="Proteomes" id="UP000000536"/>
    </source>
</evidence>
<dbReference type="Proteomes" id="UP000000536">
    <property type="component" value="Chromosome"/>
</dbReference>
<evidence type="ECO:0000313" key="2">
    <source>
        <dbReference type="EMBL" id="BAD84423.1"/>
    </source>
</evidence>
<dbReference type="EMBL" id="AP006878">
    <property type="protein sequence ID" value="BAD84423.1"/>
    <property type="molecule type" value="Genomic_DNA"/>
</dbReference>
<reference evidence="2 3" key="1">
    <citation type="journal article" date="2005" name="Genome Res.">
        <title>Complete genome sequence of the hyperthermophilic archaeon Thermococcus kodakaraensis KOD1 and comparison with Pyrococcus genomes.</title>
        <authorList>
            <person name="Fukui T."/>
            <person name="Atomi H."/>
            <person name="Kanai T."/>
            <person name="Matsumi R."/>
            <person name="Fujiwara S."/>
            <person name="Imanaka T."/>
        </authorList>
    </citation>
    <scope>NUCLEOTIDE SEQUENCE [LARGE SCALE GENOMIC DNA]</scope>
    <source>
        <strain evidence="3">ATCC BAA-918 / JCM 12380 / KOD1</strain>
    </source>
</reference>
<dbReference type="PhylomeDB" id="Q5JFS6"/>
<evidence type="ECO:0000259" key="1">
    <source>
        <dbReference type="Pfam" id="PF13847"/>
    </source>
</evidence>
<dbReference type="GO" id="GO:0032259">
    <property type="term" value="P:methylation"/>
    <property type="evidence" value="ECO:0007669"/>
    <property type="project" value="UniProtKB-KW"/>
</dbReference>
<dbReference type="Pfam" id="PF13847">
    <property type="entry name" value="Methyltransf_31"/>
    <property type="match status" value="1"/>
</dbReference>
<keyword evidence="2" id="KW-0489">Methyltransferase</keyword>
<protein>
    <submittedName>
        <fullName evidence="2">Predicted SAM-dependent methyltransferase</fullName>
    </submittedName>
</protein>
<dbReference type="STRING" id="69014.TK0234"/>
<organism evidence="2 3">
    <name type="scientific">Thermococcus kodakarensis (strain ATCC BAA-918 / JCM 12380 / KOD1)</name>
    <name type="common">Pyrococcus kodakaraensis (strain KOD1)</name>
    <dbReference type="NCBI Taxonomy" id="69014"/>
    <lineage>
        <taxon>Archaea</taxon>
        <taxon>Methanobacteriati</taxon>
        <taxon>Methanobacteriota</taxon>
        <taxon>Thermococci</taxon>
        <taxon>Thermococcales</taxon>
        <taxon>Thermococcaceae</taxon>
        <taxon>Thermococcus</taxon>
    </lineage>
</organism>
<dbReference type="GeneID" id="78446738"/>
<gene>
    <name evidence="2" type="ordered locus">TK0234</name>
</gene>
<dbReference type="InterPro" id="IPR029063">
    <property type="entry name" value="SAM-dependent_MTases_sf"/>
</dbReference>
<dbReference type="EnsemblBacteria" id="BAD84423">
    <property type="protein sequence ID" value="BAD84423"/>
    <property type="gene ID" value="TK0234"/>
</dbReference>
<sequence length="206" mass="23742">MNILKLYYEEALRTFRESGGGEEDFYWLVGSLLARYPSYREELEIRKRLMEMITDEVKGKVLDVGCGTGVLTFKMALKNGVEMVVGVDRKEEVIEFCNRLGDRVTKNAKFVQGNFLEMGLDEKFDSVVFSYVLHDFEPEPFLERALEVLEEGGRVIVGDFDINDLRKRIREFARWKGVKIVKGVTVGRAESHGDLREAFLMVVERL</sequence>
<dbReference type="AlphaFoldDB" id="Q5JFS6"/>
<name>Q5JFS6_THEKO</name>
<dbReference type="SUPFAM" id="SSF53335">
    <property type="entry name" value="S-adenosyl-L-methionine-dependent methyltransferases"/>
    <property type="match status" value="1"/>
</dbReference>
<dbReference type="PATRIC" id="fig|69014.16.peg.233"/>
<proteinExistence type="predicted"/>
<dbReference type="RefSeq" id="WP_011249189.1">
    <property type="nucleotide sequence ID" value="NC_006624.1"/>
</dbReference>
<dbReference type="PANTHER" id="PTHR43591">
    <property type="entry name" value="METHYLTRANSFERASE"/>
    <property type="match status" value="1"/>
</dbReference>
<accession>Q5JFS6</accession>
<dbReference type="GO" id="GO:0008168">
    <property type="term" value="F:methyltransferase activity"/>
    <property type="evidence" value="ECO:0000318"/>
    <property type="project" value="GO_Central"/>
</dbReference>
<dbReference type="HOGENOM" id="CLU_1346460_0_0_2"/>
<feature type="domain" description="Methyltransferase" evidence="1">
    <location>
        <begin position="58"/>
        <end position="173"/>
    </location>
</feature>
<dbReference type="KEGG" id="tko:TK0234"/>
<dbReference type="InterPro" id="IPR025714">
    <property type="entry name" value="Methyltranfer_dom"/>
</dbReference>
<dbReference type="eggNOG" id="arCOG02702">
    <property type="taxonomic scope" value="Archaea"/>
</dbReference>
<dbReference type="Gene3D" id="3.40.50.150">
    <property type="entry name" value="Vaccinia Virus protein VP39"/>
    <property type="match status" value="1"/>
</dbReference>
<keyword evidence="3" id="KW-1185">Reference proteome</keyword>
<dbReference type="CDD" id="cd02440">
    <property type="entry name" value="AdoMet_MTases"/>
    <property type="match status" value="1"/>
</dbReference>
<dbReference type="OrthoDB" id="11691at2157"/>
<dbReference type="InParanoid" id="Q5JFS6"/>
<keyword evidence="2" id="KW-0808">Transferase</keyword>